<name>A0A4R4FA77_9FIRM</name>
<gene>
    <name evidence="7" type="ORF">E1963_17320</name>
</gene>
<evidence type="ECO:0000256" key="2">
    <source>
        <dbReference type="ARBA" id="ARBA00011062"/>
    </source>
</evidence>
<comment type="caution">
    <text evidence="7">The sequence shown here is derived from an EMBL/GenBank/DDBJ whole genome shotgun (WGS) entry which is preliminary data.</text>
</comment>
<reference evidence="7 8" key="1">
    <citation type="journal article" date="2016" name="Nat. Microbiol.">
        <title>The Mouse Intestinal Bacterial Collection (miBC) provides host-specific insight into cultured diversity and functional potential of the gut microbiota.</title>
        <authorList>
            <person name="Lagkouvardos I."/>
            <person name="Pukall R."/>
            <person name="Abt B."/>
            <person name="Foesel B.U."/>
            <person name="Meier-Kolthoff J.P."/>
            <person name="Kumar N."/>
            <person name="Bresciani A."/>
            <person name="Martinez I."/>
            <person name="Just S."/>
            <person name="Ziegler C."/>
            <person name="Brugiroux S."/>
            <person name="Garzetti D."/>
            <person name="Wenning M."/>
            <person name="Bui T.P."/>
            <person name="Wang J."/>
            <person name="Hugenholtz F."/>
            <person name="Plugge C.M."/>
            <person name="Peterson D.A."/>
            <person name="Hornef M.W."/>
            <person name="Baines J.F."/>
            <person name="Smidt H."/>
            <person name="Walter J."/>
            <person name="Kristiansen K."/>
            <person name="Nielsen H.B."/>
            <person name="Haller D."/>
            <person name="Overmann J."/>
            <person name="Stecher B."/>
            <person name="Clavel T."/>
        </authorList>
    </citation>
    <scope>NUCLEOTIDE SEQUENCE [LARGE SCALE GENOMIC DNA]</scope>
    <source>
        <strain evidence="7 8">DSM 28560</strain>
    </source>
</reference>
<sequence length="258" mass="28226">MKPLILVSNDDGIHSPGLKAAAEAVMELGELVIAAPACQQTSMGRAFPRTDELGKIERVKLMLNGKEVTGYKVYGLPAYAAAHGILELSRRKPDICISGVNYGENLGTNLTCSGTVGAVLEADTHGVPGIALSVTADIGIQRSTEYPVREWDRVKKIVRYWTEKSLCEGMGYGASMLNINIPEPVPEPESYCYTRQSRQGYFTFSKPLIKDMFRPYEIPTAIGCTEESLGKDDDIYAVCIKKIVSVTPMAHDLTVKNF</sequence>
<dbReference type="PANTHER" id="PTHR30457:SF0">
    <property type="entry name" value="PHOSPHATASE, PUTATIVE (AFU_ORTHOLOGUE AFUA_4G01070)-RELATED"/>
    <property type="match status" value="1"/>
</dbReference>
<feature type="domain" description="Survival protein SurE-like phosphatase/nucleotidase" evidence="6">
    <location>
        <begin position="5"/>
        <end position="201"/>
    </location>
</feature>
<organism evidence="7 8">
    <name type="scientific">Extibacter muris</name>
    <dbReference type="NCBI Taxonomy" id="1796622"/>
    <lineage>
        <taxon>Bacteria</taxon>
        <taxon>Bacillati</taxon>
        <taxon>Bacillota</taxon>
        <taxon>Clostridia</taxon>
        <taxon>Lachnospirales</taxon>
        <taxon>Lachnospiraceae</taxon>
        <taxon>Extibacter</taxon>
    </lineage>
</organism>
<dbReference type="InterPro" id="IPR036523">
    <property type="entry name" value="SurE-like_sf"/>
</dbReference>
<dbReference type="PANTHER" id="PTHR30457">
    <property type="entry name" value="5'-NUCLEOTIDASE SURE"/>
    <property type="match status" value="1"/>
</dbReference>
<comment type="catalytic activity">
    <reaction evidence="1">
        <text>a ribonucleoside 5'-phosphate + H2O = a ribonucleoside + phosphate</text>
        <dbReference type="Rhea" id="RHEA:12484"/>
        <dbReference type="ChEBI" id="CHEBI:15377"/>
        <dbReference type="ChEBI" id="CHEBI:18254"/>
        <dbReference type="ChEBI" id="CHEBI:43474"/>
        <dbReference type="ChEBI" id="CHEBI:58043"/>
        <dbReference type="EC" id="3.1.3.5"/>
    </reaction>
</comment>
<evidence type="ECO:0000256" key="3">
    <source>
        <dbReference type="ARBA" id="ARBA00012643"/>
    </source>
</evidence>
<keyword evidence="5" id="KW-0378">Hydrolase</keyword>
<evidence type="ECO:0000313" key="7">
    <source>
        <dbReference type="EMBL" id="TDA20405.1"/>
    </source>
</evidence>
<evidence type="ECO:0000256" key="1">
    <source>
        <dbReference type="ARBA" id="ARBA00000815"/>
    </source>
</evidence>
<dbReference type="Gene3D" id="3.40.1210.10">
    <property type="entry name" value="Survival protein SurE-like phosphatase/nucleotidase"/>
    <property type="match status" value="1"/>
</dbReference>
<dbReference type="Pfam" id="PF01975">
    <property type="entry name" value="SurE"/>
    <property type="match status" value="1"/>
</dbReference>
<proteinExistence type="inferred from homology"/>
<dbReference type="InterPro" id="IPR030048">
    <property type="entry name" value="SurE"/>
</dbReference>
<evidence type="ECO:0000256" key="4">
    <source>
        <dbReference type="ARBA" id="ARBA00022723"/>
    </source>
</evidence>
<keyword evidence="4" id="KW-0479">Metal-binding</keyword>
<evidence type="ECO:0000313" key="8">
    <source>
        <dbReference type="Proteomes" id="UP000295710"/>
    </source>
</evidence>
<evidence type="ECO:0000259" key="6">
    <source>
        <dbReference type="Pfam" id="PF01975"/>
    </source>
</evidence>
<dbReference type="Proteomes" id="UP000295710">
    <property type="component" value="Unassembled WGS sequence"/>
</dbReference>
<comment type="similarity">
    <text evidence="2">Belongs to the SurE nucleotidase family.</text>
</comment>
<dbReference type="GO" id="GO:0046872">
    <property type="term" value="F:metal ion binding"/>
    <property type="evidence" value="ECO:0007669"/>
    <property type="project" value="UniProtKB-KW"/>
</dbReference>
<evidence type="ECO:0000256" key="5">
    <source>
        <dbReference type="ARBA" id="ARBA00022801"/>
    </source>
</evidence>
<dbReference type="EC" id="3.1.3.5" evidence="3"/>
<dbReference type="AlphaFoldDB" id="A0A4R4FA77"/>
<dbReference type="EMBL" id="SMMX01000022">
    <property type="protein sequence ID" value="TDA20405.1"/>
    <property type="molecule type" value="Genomic_DNA"/>
</dbReference>
<keyword evidence="8" id="KW-1185">Reference proteome</keyword>
<dbReference type="GO" id="GO:0008253">
    <property type="term" value="F:5'-nucleotidase activity"/>
    <property type="evidence" value="ECO:0007669"/>
    <property type="project" value="UniProtKB-EC"/>
</dbReference>
<dbReference type="SUPFAM" id="SSF64167">
    <property type="entry name" value="SurE-like"/>
    <property type="match status" value="1"/>
</dbReference>
<accession>A0A4R4FA77</accession>
<protein>
    <recommendedName>
        <fullName evidence="3">5'-nucleotidase</fullName>
        <ecNumber evidence="3">3.1.3.5</ecNumber>
    </recommendedName>
</protein>
<dbReference type="InterPro" id="IPR002828">
    <property type="entry name" value="SurE-like_Pase/nucleotidase"/>
</dbReference>
<dbReference type="RefSeq" id="WP_132280744.1">
    <property type="nucleotide sequence ID" value="NZ_JAOBST010000032.1"/>
</dbReference>